<gene>
    <name evidence="2" type="ORF">Dsin_005483</name>
</gene>
<name>A0AAE0EER2_9ROSI</name>
<feature type="compositionally biased region" description="Basic and acidic residues" evidence="1">
    <location>
        <begin position="64"/>
        <end position="73"/>
    </location>
</feature>
<feature type="region of interest" description="Disordered" evidence="1">
    <location>
        <begin position="64"/>
        <end position="97"/>
    </location>
</feature>
<keyword evidence="3" id="KW-1185">Reference proteome</keyword>
<organism evidence="2 3">
    <name type="scientific">Dipteronia sinensis</name>
    <dbReference type="NCBI Taxonomy" id="43782"/>
    <lineage>
        <taxon>Eukaryota</taxon>
        <taxon>Viridiplantae</taxon>
        <taxon>Streptophyta</taxon>
        <taxon>Embryophyta</taxon>
        <taxon>Tracheophyta</taxon>
        <taxon>Spermatophyta</taxon>
        <taxon>Magnoliopsida</taxon>
        <taxon>eudicotyledons</taxon>
        <taxon>Gunneridae</taxon>
        <taxon>Pentapetalae</taxon>
        <taxon>rosids</taxon>
        <taxon>malvids</taxon>
        <taxon>Sapindales</taxon>
        <taxon>Sapindaceae</taxon>
        <taxon>Hippocastanoideae</taxon>
        <taxon>Acereae</taxon>
        <taxon>Dipteronia</taxon>
    </lineage>
</organism>
<reference evidence="2" key="1">
    <citation type="journal article" date="2023" name="Plant J.">
        <title>Genome sequences and population genomics provide insights into the demographic history, inbreeding, and mutation load of two 'living fossil' tree species of Dipteronia.</title>
        <authorList>
            <person name="Feng Y."/>
            <person name="Comes H.P."/>
            <person name="Chen J."/>
            <person name="Zhu S."/>
            <person name="Lu R."/>
            <person name="Zhang X."/>
            <person name="Li P."/>
            <person name="Qiu J."/>
            <person name="Olsen K.M."/>
            <person name="Qiu Y."/>
        </authorList>
    </citation>
    <scope>NUCLEOTIDE SEQUENCE</scope>
    <source>
        <strain evidence="2">NBL</strain>
    </source>
</reference>
<comment type="caution">
    <text evidence="2">The sequence shown here is derived from an EMBL/GenBank/DDBJ whole genome shotgun (WGS) entry which is preliminary data.</text>
</comment>
<accession>A0AAE0EER2</accession>
<protein>
    <submittedName>
        <fullName evidence="2">Uncharacterized protein</fullName>
    </submittedName>
</protein>
<proteinExistence type="predicted"/>
<dbReference type="EMBL" id="JANJYJ010000002">
    <property type="protein sequence ID" value="KAK3225621.1"/>
    <property type="molecule type" value="Genomic_DNA"/>
</dbReference>
<evidence type="ECO:0000313" key="3">
    <source>
        <dbReference type="Proteomes" id="UP001281410"/>
    </source>
</evidence>
<evidence type="ECO:0000313" key="2">
    <source>
        <dbReference type="EMBL" id="KAK3225621.1"/>
    </source>
</evidence>
<sequence>MGMTMQGGRHEKLKDMLQKMEVKVTFSGAEGKQVDVKSESGHTPMKILPPWMIKQNMNLTKEQRREVKLESKMDGSSATGGFSDEKKSTVEDDKDRL</sequence>
<feature type="compositionally biased region" description="Basic and acidic residues" evidence="1">
    <location>
        <begin position="83"/>
        <end position="97"/>
    </location>
</feature>
<evidence type="ECO:0000256" key="1">
    <source>
        <dbReference type="SAM" id="MobiDB-lite"/>
    </source>
</evidence>
<dbReference type="AlphaFoldDB" id="A0AAE0EER2"/>
<dbReference type="Proteomes" id="UP001281410">
    <property type="component" value="Unassembled WGS sequence"/>
</dbReference>